<dbReference type="AlphaFoldDB" id="X0VEC6"/>
<evidence type="ECO:0000259" key="1">
    <source>
        <dbReference type="Pfam" id="PF00733"/>
    </source>
</evidence>
<dbReference type="InterPro" id="IPR001962">
    <property type="entry name" value="Asn_synthase"/>
</dbReference>
<feature type="non-terminal residue" evidence="2">
    <location>
        <position position="128"/>
    </location>
</feature>
<dbReference type="InterPro" id="IPR051786">
    <property type="entry name" value="ASN_synthetase/amidase"/>
</dbReference>
<feature type="non-terminal residue" evidence="2">
    <location>
        <position position="1"/>
    </location>
</feature>
<dbReference type="GO" id="GO:0006529">
    <property type="term" value="P:asparagine biosynthetic process"/>
    <property type="evidence" value="ECO:0007669"/>
    <property type="project" value="InterPro"/>
</dbReference>
<dbReference type="CDD" id="cd01991">
    <property type="entry name" value="Asn_synthase_B_C"/>
    <property type="match status" value="1"/>
</dbReference>
<proteinExistence type="predicted"/>
<accession>X0VEC6</accession>
<dbReference type="Gene3D" id="3.40.50.620">
    <property type="entry name" value="HUPs"/>
    <property type="match status" value="1"/>
</dbReference>
<dbReference type="GO" id="GO:0004066">
    <property type="term" value="F:asparagine synthase (glutamine-hydrolyzing) activity"/>
    <property type="evidence" value="ECO:0007669"/>
    <property type="project" value="InterPro"/>
</dbReference>
<dbReference type="Pfam" id="PF00733">
    <property type="entry name" value="Asn_synthase"/>
    <property type="match status" value="1"/>
</dbReference>
<dbReference type="PANTHER" id="PTHR43284:SF1">
    <property type="entry name" value="ASPARAGINE SYNTHETASE"/>
    <property type="match status" value="1"/>
</dbReference>
<reference evidence="2" key="1">
    <citation type="journal article" date="2014" name="Front. Microbiol.">
        <title>High frequency of phylogenetically diverse reductive dehalogenase-homologous genes in deep subseafloor sedimentary metagenomes.</title>
        <authorList>
            <person name="Kawai M."/>
            <person name="Futagami T."/>
            <person name="Toyoda A."/>
            <person name="Takaki Y."/>
            <person name="Nishi S."/>
            <person name="Hori S."/>
            <person name="Arai W."/>
            <person name="Tsubouchi T."/>
            <person name="Morono Y."/>
            <person name="Uchiyama I."/>
            <person name="Ito T."/>
            <person name="Fujiyama A."/>
            <person name="Inagaki F."/>
            <person name="Takami H."/>
        </authorList>
    </citation>
    <scope>NUCLEOTIDE SEQUENCE</scope>
    <source>
        <strain evidence="2">Expedition CK06-06</strain>
    </source>
</reference>
<gene>
    <name evidence="2" type="ORF">S01H1_23634</name>
</gene>
<organism evidence="2">
    <name type="scientific">marine sediment metagenome</name>
    <dbReference type="NCBI Taxonomy" id="412755"/>
    <lineage>
        <taxon>unclassified sequences</taxon>
        <taxon>metagenomes</taxon>
        <taxon>ecological metagenomes</taxon>
    </lineage>
</organism>
<dbReference type="GO" id="GO:0005829">
    <property type="term" value="C:cytosol"/>
    <property type="evidence" value="ECO:0007669"/>
    <property type="project" value="TreeGrafter"/>
</dbReference>
<dbReference type="PANTHER" id="PTHR43284">
    <property type="entry name" value="ASPARAGINE SYNTHETASE (GLUTAMINE-HYDROLYZING)"/>
    <property type="match status" value="1"/>
</dbReference>
<sequence>IGFEDGSFDERPLARLVADRYATDHHEVLVRPEVAKDLPRIAQAYDQPFGGASAIPSYYVAKAARQFVKVVLNGDGGDEILAGYRRYVAARINGLLLWADGPVCREIWRLLSRSLPVPKRFRSGYAFA</sequence>
<feature type="domain" description="Asparagine synthetase" evidence="1">
    <location>
        <begin position="1"/>
        <end position="97"/>
    </location>
</feature>
<dbReference type="InterPro" id="IPR014729">
    <property type="entry name" value="Rossmann-like_a/b/a_fold"/>
</dbReference>
<dbReference type="SUPFAM" id="SSF52402">
    <property type="entry name" value="Adenine nucleotide alpha hydrolases-like"/>
    <property type="match status" value="1"/>
</dbReference>
<comment type="caution">
    <text evidence="2">The sequence shown here is derived from an EMBL/GenBank/DDBJ whole genome shotgun (WGS) entry which is preliminary data.</text>
</comment>
<evidence type="ECO:0000313" key="2">
    <source>
        <dbReference type="EMBL" id="GAF98900.1"/>
    </source>
</evidence>
<dbReference type="EMBL" id="BARS01013720">
    <property type="protein sequence ID" value="GAF98900.1"/>
    <property type="molecule type" value="Genomic_DNA"/>
</dbReference>
<name>X0VEC6_9ZZZZ</name>
<protein>
    <recommendedName>
        <fullName evidence="1">Asparagine synthetase domain-containing protein</fullName>
    </recommendedName>
</protein>